<dbReference type="RefSeq" id="WP_211354680.1">
    <property type="nucleotide sequence ID" value="NZ_BAABIJ010000004.1"/>
</dbReference>
<dbReference type="EMBL" id="VLLL01000008">
    <property type="protein sequence ID" value="TWJ08137.1"/>
    <property type="molecule type" value="Genomic_DNA"/>
</dbReference>
<dbReference type="InterPro" id="IPR025329">
    <property type="entry name" value="DUF4235"/>
</dbReference>
<reference evidence="1 2" key="1">
    <citation type="journal article" date="2013" name="Stand. Genomic Sci.">
        <title>Genomic Encyclopedia of Type Strains, Phase I: The one thousand microbial genomes (KMG-I) project.</title>
        <authorList>
            <person name="Kyrpides N.C."/>
            <person name="Woyke T."/>
            <person name="Eisen J.A."/>
            <person name="Garrity G."/>
            <person name="Lilburn T.G."/>
            <person name="Beck B.J."/>
            <person name="Whitman W.B."/>
            <person name="Hugenholtz P."/>
            <person name="Klenk H.P."/>
        </authorList>
    </citation>
    <scope>NUCLEOTIDE SEQUENCE [LARGE SCALE GENOMIC DNA]</scope>
    <source>
        <strain evidence="1 2">DSM 45044</strain>
    </source>
</reference>
<name>A0A562URA3_9ACTN</name>
<protein>
    <submittedName>
        <fullName evidence="1">Uncharacterized protein DUF4235</fullName>
    </submittedName>
</protein>
<accession>A0A562URA3</accession>
<keyword evidence="2" id="KW-1185">Reference proteome</keyword>
<organism evidence="1 2">
    <name type="scientific">Stackebrandtia albiflava</name>
    <dbReference type="NCBI Taxonomy" id="406432"/>
    <lineage>
        <taxon>Bacteria</taxon>
        <taxon>Bacillati</taxon>
        <taxon>Actinomycetota</taxon>
        <taxon>Actinomycetes</taxon>
        <taxon>Glycomycetales</taxon>
        <taxon>Glycomycetaceae</taxon>
        <taxon>Stackebrandtia</taxon>
    </lineage>
</organism>
<dbReference type="Pfam" id="PF14019">
    <property type="entry name" value="DUF4235"/>
    <property type="match status" value="1"/>
</dbReference>
<proteinExistence type="predicted"/>
<evidence type="ECO:0000313" key="2">
    <source>
        <dbReference type="Proteomes" id="UP000321617"/>
    </source>
</evidence>
<dbReference type="AlphaFoldDB" id="A0A562URA3"/>
<sequence length="86" mass="9159">MNKLLYRPIGLGLGVLGGWLAGEVVKRVWGAMSHGDDTPDALDEDRTWREILAAAAIQGAVFATIKALVDRSGATAIRRITGSWPG</sequence>
<evidence type="ECO:0000313" key="1">
    <source>
        <dbReference type="EMBL" id="TWJ08137.1"/>
    </source>
</evidence>
<dbReference type="Proteomes" id="UP000321617">
    <property type="component" value="Unassembled WGS sequence"/>
</dbReference>
<gene>
    <name evidence="1" type="ORF">LX16_4357</name>
</gene>
<comment type="caution">
    <text evidence="1">The sequence shown here is derived from an EMBL/GenBank/DDBJ whole genome shotgun (WGS) entry which is preliminary data.</text>
</comment>